<evidence type="ECO:0000256" key="1">
    <source>
        <dbReference type="SAM" id="MobiDB-lite"/>
    </source>
</evidence>
<proteinExistence type="predicted"/>
<dbReference type="Proteomes" id="UP001190700">
    <property type="component" value="Unassembled WGS sequence"/>
</dbReference>
<feature type="compositionally biased region" description="Basic residues" evidence="1">
    <location>
        <begin position="112"/>
        <end position="122"/>
    </location>
</feature>
<evidence type="ECO:0000313" key="3">
    <source>
        <dbReference type="Proteomes" id="UP001190700"/>
    </source>
</evidence>
<feature type="region of interest" description="Disordered" evidence="1">
    <location>
        <begin position="72"/>
        <end position="128"/>
    </location>
</feature>
<dbReference type="EMBL" id="LGRX02022423">
    <property type="protein sequence ID" value="KAK3255632.1"/>
    <property type="molecule type" value="Genomic_DNA"/>
</dbReference>
<reference evidence="2 3" key="1">
    <citation type="journal article" date="2015" name="Genome Biol. Evol.">
        <title>Comparative Genomics of a Bacterivorous Green Alga Reveals Evolutionary Causalities and Consequences of Phago-Mixotrophic Mode of Nutrition.</title>
        <authorList>
            <person name="Burns J.A."/>
            <person name="Paasch A."/>
            <person name="Narechania A."/>
            <person name="Kim E."/>
        </authorList>
    </citation>
    <scope>NUCLEOTIDE SEQUENCE [LARGE SCALE GENOMIC DNA]</scope>
    <source>
        <strain evidence="2 3">PLY_AMNH</strain>
    </source>
</reference>
<dbReference type="AlphaFoldDB" id="A0AAE0KP75"/>
<gene>
    <name evidence="2" type="ORF">CYMTET_35196</name>
</gene>
<evidence type="ECO:0000313" key="2">
    <source>
        <dbReference type="EMBL" id="KAK3255632.1"/>
    </source>
</evidence>
<sequence length="176" mass="18963">MARLVPATQHKLLLYFHTWFVTKVSEYGFAAMAMFYDFFILSMEADDSVSFKMGSYSDTFAAYIVETNVKPQGGGGSAGGGKRSKWTWERQQQQVAPADGDREQSAAQQGKGKGKGGGRSKGGKGGGQQTFPHVRDACHWHNVGQCTYKTCKFRHVCGDCGADDHVSGAAACPGPP</sequence>
<name>A0AAE0KP75_9CHLO</name>
<protein>
    <recommendedName>
        <fullName evidence="4">C3H1-type domain-containing protein</fullName>
    </recommendedName>
</protein>
<comment type="caution">
    <text evidence="2">The sequence shown here is derived from an EMBL/GenBank/DDBJ whole genome shotgun (WGS) entry which is preliminary data.</text>
</comment>
<keyword evidence="3" id="KW-1185">Reference proteome</keyword>
<accession>A0AAE0KP75</accession>
<organism evidence="2 3">
    <name type="scientific">Cymbomonas tetramitiformis</name>
    <dbReference type="NCBI Taxonomy" id="36881"/>
    <lineage>
        <taxon>Eukaryota</taxon>
        <taxon>Viridiplantae</taxon>
        <taxon>Chlorophyta</taxon>
        <taxon>Pyramimonadophyceae</taxon>
        <taxon>Pyramimonadales</taxon>
        <taxon>Pyramimonadaceae</taxon>
        <taxon>Cymbomonas</taxon>
    </lineage>
</organism>
<feature type="compositionally biased region" description="Gly residues" evidence="1">
    <location>
        <begin position="72"/>
        <end position="81"/>
    </location>
</feature>
<evidence type="ECO:0008006" key="4">
    <source>
        <dbReference type="Google" id="ProtNLM"/>
    </source>
</evidence>